<dbReference type="AlphaFoldDB" id="A0A816PXQ9"/>
<dbReference type="EMBL" id="CAJNRF010003693">
    <property type="protein sequence ID" value="CAF2052877.1"/>
    <property type="molecule type" value="Genomic_DNA"/>
</dbReference>
<dbReference type="PANTHER" id="PTHR46270:SF2">
    <property type="entry name" value="TIR DOMAIN-CONTAINING PROTEIN"/>
    <property type="match status" value="1"/>
</dbReference>
<dbReference type="PROSITE" id="PS50104">
    <property type="entry name" value="TIR"/>
    <property type="match status" value="1"/>
</dbReference>
<protein>
    <recommendedName>
        <fullName evidence="2">TIR domain-containing protein</fullName>
    </recommendedName>
</protein>
<dbReference type="Pfam" id="PF13676">
    <property type="entry name" value="TIR_2"/>
    <property type="match status" value="1"/>
</dbReference>
<dbReference type="PANTHER" id="PTHR46270">
    <property type="entry name" value="ARMADILLO-TYPE FOLD-RELATED"/>
    <property type="match status" value="1"/>
</dbReference>
<evidence type="ECO:0000259" key="2">
    <source>
        <dbReference type="PROSITE" id="PS50104"/>
    </source>
</evidence>
<reference evidence="3" key="1">
    <citation type="submission" date="2021-02" db="EMBL/GenBank/DDBJ databases">
        <authorList>
            <person name="Nowell W R."/>
        </authorList>
    </citation>
    <scope>NUCLEOTIDE SEQUENCE</scope>
</reference>
<feature type="region of interest" description="Disordered" evidence="1">
    <location>
        <begin position="310"/>
        <end position="353"/>
    </location>
</feature>
<feature type="domain" description="TIR" evidence="2">
    <location>
        <begin position="6"/>
        <end position="132"/>
    </location>
</feature>
<comment type="caution">
    <text evidence="3">The sequence shown here is derived from an EMBL/GenBank/DDBJ whole genome shotgun (WGS) entry which is preliminary data.</text>
</comment>
<dbReference type="Gene3D" id="3.40.50.10140">
    <property type="entry name" value="Toll/interleukin-1 receptor homology (TIR) domain"/>
    <property type="match status" value="1"/>
</dbReference>
<dbReference type="GO" id="GO:0007165">
    <property type="term" value="P:signal transduction"/>
    <property type="evidence" value="ECO:0007669"/>
    <property type="project" value="InterPro"/>
</dbReference>
<evidence type="ECO:0000313" key="3">
    <source>
        <dbReference type="EMBL" id="CAF2052877.1"/>
    </source>
</evidence>
<dbReference type="SUPFAM" id="SSF52200">
    <property type="entry name" value="Toll/Interleukin receptor TIR domain"/>
    <property type="match status" value="1"/>
</dbReference>
<evidence type="ECO:0000256" key="1">
    <source>
        <dbReference type="SAM" id="MobiDB-lite"/>
    </source>
</evidence>
<organism evidence="3 4">
    <name type="scientific">Rotaria magnacalcarata</name>
    <dbReference type="NCBI Taxonomy" id="392030"/>
    <lineage>
        <taxon>Eukaryota</taxon>
        <taxon>Metazoa</taxon>
        <taxon>Spiralia</taxon>
        <taxon>Gnathifera</taxon>
        <taxon>Rotifera</taxon>
        <taxon>Eurotatoria</taxon>
        <taxon>Bdelloidea</taxon>
        <taxon>Philodinida</taxon>
        <taxon>Philodinidae</taxon>
        <taxon>Rotaria</taxon>
    </lineage>
</organism>
<dbReference type="Proteomes" id="UP000663856">
    <property type="component" value="Unassembled WGS sequence"/>
</dbReference>
<sequence length="353" mass="40227">MAKSVTTKHVMLSYQWKVQKLALSMYEYLVEKKIPVWIDIKCGHPSKNLYEGLSHAIENSSCFVCFMTPEYQESDFCQQEFLYAKKCHIPIIPLKLDENWEPTSWLGFQTVGLVWLDFYRTTKFKIKASELHGRICTTVGDLYQQSKSQESVPKAKKIGTSLNRDEQTLGKECEGHSKKVAKFECPQNSNCQPRSLNNSKFAGDELAPYISHLKIKEAEGTPYSDKPSHPKQPCKFGLRCNDYSDSHRAWLSHPSSTEEIAQPTKQPRPCRYGANCFDISDSHQAQFLHPSSTEEIAQLTKQPRPCRYGANCSDISDSHRAQFLHPPSTENDGQPSGVRSSRRSKFRHSEAPE</sequence>
<dbReference type="Gene3D" id="4.10.1000.40">
    <property type="match status" value="1"/>
</dbReference>
<feature type="compositionally biased region" description="Polar residues" evidence="1">
    <location>
        <begin position="328"/>
        <end position="339"/>
    </location>
</feature>
<dbReference type="InterPro" id="IPR035897">
    <property type="entry name" value="Toll_tir_struct_dom_sf"/>
</dbReference>
<dbReference type="InterPro" id="IPR000157">
    <property type="entry name" value="TIR_dom"/>
</dbReference>
<gene>
    <name evidence="3" type="ORF">WKI299_LOCUS10550</name>
</gene>
<name>A0A816PXQ9_9BILA</name>
<accession>A0A816PXQ9</accession>
<proteinExistence type="predicted"/>
<evidence type="ECO:0000313" key="4">
    <source>
        <dbReference type="Proteomes" id="UP000663856"/>
    </source>
</evidence>